<proteinExistence type="predicted"/>
<evidence type="ECO:0000313" key="3">
    <source>
        <dbReference type="Proteomes" id="UP001151760"/>
    </source>
</evidence>
<accession>A0ABQ5GLS2</accession>
<dbReference type="EMBL" id="BQNB010018621">
    <property type="protein sequence ID" value="GJT76404.1"/>
    <property type="molecule type" value="Genomic_DNA"/>
</dbReference>
<name>A0ABQ5GLS2_9ASTR</name>
<reference evidence="2" key="1">
    <citation type="journal article" date="2022" name="Int. J. Mol. Sci.">
        <title>Draft Genome of Tanacetum Coccineum: Genomic Comparison of Closely Related Tanacetum-Family Plants.</title>
        <authorList>
            <person name="Yamashiro T."/>
            <person name="Shiraishi A."/>
            <person name="Nakayama K."/>
            <person name="Satake H."/>
        </authorList>
    </citation>
    <scope>NUCLEOTIDE SEQUENCE</scope>
</reference>
<evidence type="ECO:0000256" key="1">
    <source>
        <dbReference type="SAM" id="MobiDB-lite"/>
    </source>
</evidence>
<organism evidence="2 3">
    <name type="scientific">Tanacetum coccineum</name>
    <dbReference type="NCBI Taxonomy" id="301880"/>
    <lineage>
        <taxon>Eukaryota</taxon>
        <taxon>Viridiplantae</taxon>
        <taxon>Streptophyta</taxon>
        <taxon>Embryophyta</taxon>
        <taxon>Tracheophyta</taxon>
        <taxon>Spermatophyta</taxon>
        <taxon>Magnoliopsida</taxon>
        <taxon>eudicotyledons</taxon>
        <taxon>Gunneridae</taxon>
        <taxon>Pentapetalae</taxon>
        <taxon>asterids</taxon>
        <taxon>campanulids</taxon>
        <taxon>Asterales</taxon>
        <taxon>Asteraceae</taxon>
        <taxon>Asteroideae</taxon>
        <taxon>Anthemideae</taxon>
        <taxon>Anthemidinae</taxon>
        <taxon>Tanacetum</taxon>
    </lineage>
</organism>
<dbReference type="Proteomes" id="UP001151760">
    <property type="component" value="Unassembled WGS sequence"/>
</dbReference>
<protein>
    <submittedName>
        <fullName evidence="2">Uncharacterized protein</fullName>
    </submittedName>
</protein>
<evidence type="ECO:0000313" key="2">
    <source>
        <dbReference type="EMBL" id="GJT76404.1"/>
    </source>
</evidence>
<feature type="region of interest" description="Disordered" evidence="1">
    <location>
        <begin position="63"/>
        <end position="82"/>
    </location>
</feature>
<gene>
    <name evidence="2" type="ORF">Tco_1043129</name>
</gene>
<reference evidence="2" key="2">
    <citation type="submission" date="2022-01" db="EMBL/GenBank/DDBJ databases">
        <authorList>
            <person name="Yamashiro T."/>
            <person name="Shiraishi A."/>
            <person name="Satake H."/>
            <person name="Nakayama K."/>
        </authorList>
    </citation>
    <scope>NUCLEOTIDE SEQUENCE</scope>
</reference>
<sequence>MEFSSEVARRLKEQIQENENKPRKIKKIIKYPDTKVLENSAKHDFLENLKKKTFPTPVNLQCAMSKRSRSTRGQASSSREETIEEKVRKFGLFDNENHQMNYNNIVRRFIHSGDVVAWEFLSNKVQTELYIIETLPNHHGSMSGHAYLSRDDCFTVLINHPTLSFPSLVFIPSIKLMFALSTRLLACSTWIAFGGNTYDLDSIWEEMDKNSTLHKFQYQRSTQWLETASQSMATASGGSSDGVRILVTVSEVADSKET</sequence>
<keyword evidence="3" id="KW-1185">Reference proteome</keyword>
<comment type="caution">
    <text evidence="2">The sequence shown here is derived from an EMBL/GenBank/DDBJ whole genome shotgun (WGS) entry which is preliminary data.</text>
</comment>